<evidence type="ECO:0000313" key="2">
    <source>
        <dbReference type="Proteomes" id="UP000254209"/>
    </source>
</evidence>
<evidence type="ECO:0008006" key="3">
    <source>
        <dbReference type="Google" id="ProtNLM"/>
    </source>
</evidence>
<reference evidence="1 2" key="1">
    <citation type="submission" date="2018-06" db="EMBL/GenBank/DDBJ databases">
        <authorList>
            <consortium name="Pathogen Informatics"/>
            <person name="Doyle S."/>
        </authorList>
    </citation>
    <scope>NUCLEOTIDE SEQUENCE [LARGE SCALE GENOMIC DNA]</scope>
    <source>
        <strain evidence="1 2">NCTC10283</strain>
    </source>
</reference>
<dbReference type="Proteomes" id="UP000254209">
    <property type="component" value="Unassembled WGS sequence"/>
</dbReference>
<name>A0A376BTP8_9NEIS</name>
<dbReference type="EMBL" id="UFSO01000003">
    <property type="protein sequence ID" value="SSY80316.1"/>
    <property type="molecule type" value="Genomic_DNA"/>
</dbReference>
<keyword evidence="2" id="KW-1185">Reference proteome</keyword>
<sequence length="134" mass="15395">MTKDNLLAVRALLTGWAKWKKNIEITHEYLSPPNLIYRLMSGDVGGGSGFGSVEPLGICQKRQHNPIFYRLDCLIEHLPNRRRETIFCEFLLSCSQKKKAELMSISLKGYERNLNLSLKQILDDDFVKNLVNRA</sequence>
<gene>
    <name evidence="1" type="ORF">NCTC10283_01871</name>
</gene>
<dbReference type="RefSeq" id="WP_034296415.1">
    <property type="nucleotide sequence ID" value="NZ_CP091519.2"/>
</dbReference>
<organism evidence="1 2">
    <name type="scientific">Alysiella crassa</name>
    <dbReference type="NCBI Taxonomy" id="153491"/>
    <lineage>
        <taxon>Bacteria</taxon>
        <taxon>Pseudomonadati</taxon>
        <taxon>Pseudomonadota</taxon>
        <taxon>Betaproteobacteria</taxon>
        <taxon>Neisseriales</taxon>
        <taxon>Neisseriaceae</taxon>
        <taxon>Alysiella</taxon>
    </lineage>
</organism>
<proteinExistence type="predicted"/>
<accession>A0A376BTP8</accession>
<dbReference type="OrthoDB" id="9944993at2"/>
<evidence type="ECO:0000313" key="1">
    <source>
        <dbReference type="EMBL" id="SSY80316.1"/>
    </source>
</evidence>
<protein>
    <recommendedName>
        <fullName evidence="3">Phage antitermination protein Q</fullName>
    </recommendedName>
</protein>
<dbReference type="AlphaFoldDB" id="A0A376BTP8"/>